<gene>
    <name evidence="2" type="ORF">N1851_003078</name>
</gene>
<sequence>MSKTILLTLCSPLASPMKLTFHWMAFAQLIANWCNLTLNCPHLLQNRQHSVAPLRERMHQPGPALWFNAHTRSIQRVCRNAERKSKKDGLQVSLDIFKDLLVRYQTSVKEARAQYLSDIISKHSHNSRVLFNPINTVINPLISCKEFKTYFTSKVMEIRYTIPISIMDFCLQSNTATFTSFQLFSLLRLGQIITAMKVGISGSALDWFHSYTSDSSFSVSTETDEDEEEEEEEEECRRTAPDGGERLRVHEFDPLPGVQYSGREPRQLHPAEAAQADAAQPEQVEAAAPVGQVHHGIGGLGEVGLPVLGHVAPRGQVELVVAPALGHAVGGRHRPALLQPLAAAAGVAVELHPLGGEVAEARRVDVFDIRGGGAQLGALHRHVDVLQAPHLLHPGRRVLRVQDDDEAGAVVAVLLPPPLQHLGQMEALASWGGRQPLPASAQAPVPFWVGVVARAVGGAQLQEAAELGLDGLQGHAAGRVVAAERLDHVVGEEALHAAENAGGAQVNFLRSLGGEQAGLAVRTGRNTVE</sequence>
<evidence type="ECO:0000313" key="3">
    <source>
        <dbReference type="Proteomes" id="UP001174136"/>
    </source>
</evidence>
<evidence type="ECO:0000313" key="2">
    <source>
        <dbReference type="EMBL" id="KAK0154614.1"/>
    </source>
</evidence>
<feature type="compositionally biased region" description="Acidic residues" evidence="1">
    <location>
        <begin position="222"/>
        <end position="234"/>
    </location>
</feature>
<proteinExistence type="predicted"/>
<dbReference type="EMBL" id="JAOPHQ010000394">
    <property type="protein sequence ID" value="KAK0154614.1"/>
    <property type="molecule type" value="Genomic_DNA"/>
</dbReference>
<organism evidence="2 3">
    <name type="scientific">Merluccius polli</name>
    <name type="common">Benguela hake</name>
    <name type="synonym">Merluccius cadenati</name>
    <dbReference type="NCBI Taxonomy" id="89951"/>
    <lineage>
        <taxon>Eukaryota</taxon>
        <taxon>Metazoa</taxon>
        <taxon>Chordata</taxon>
        <taxon>Craniata</taxon>
        <taxon>Vertebrata</taxon>
        <taxon>Euteleostomi</taxon>
        <taxon>Actinopterygii</taxon>
        <taxon>Neopterygii</taxon>
        <taxon>Teleostei</taxon>
        <taxon>Neoteleostei</taxon>
        <taxon>Acanthomorphata</taxon>
        <taxon>Zeiogadaria</taxon>
        <taxon>Gadariae</taxon>
        <taxon>Gadiformes</taxon>
        <taxon>Gadoidei</taxon>
        <taxon>Merlucciidae</taxon>
        <taxon>Merluccius</taxon>
    </lineage>
</organism>
<feature type="compositionally biased region" description="Low complexity" evidence="1">
    <location>
        <begin position="270"/>
        <end position="287"/>
    </location>
</feature>
<dbReference type="AlphaFoldDB" id="A0AA47NAE9"/>
<protein>
    <submittedName>
        <fullName evidence="2">Uncharacterized protein</fullName>
    </submittedName>
</protein>
<dbReference type="Proteomes" id="UP001174136">
    <property type="component" value="Unassembled WGS sequence"/>
</dbReference>
<comment type="caution">
    <text evidence="2">The sequence shown here is derived from an EMBL/GenBank/DDBJ whole genome shotgun (WGS) entry which is preliminary data.</text>
</comment>
<name>A0AA47NAE9_MERPO</name>
<feature type="region of interest" description="Disordered" evidence="1">
    <location>
        <begin position="214"/>
        <end position="287"/>
    </location>
</feature>
<accession>A0AA47NAE9</accession>
<reference evidence="2" key="1">
    <citation type="journal article" date="2023" name="Front. Mar. Sci.">
        <title>A new Merluccius polli reference genome to investigate the effects of global change in West African waters.</title>
        <authorList>
            <person name="Mateo J.L."/>
            <person name="Blanco-Fernandez C."/>
            <person name="Garcia-Vazquez E."/>
            <person name="Machado-Schiaffino G."/>
        </authorList>
    </citation>
    <scope>NUCLEOTIDE SEQUENCE</scope>
    <source>
        <strain evidence="2">C29</strain>
        <tissue evidence="2">Fin</tissue>
    </source>
</reference>
<keyword evidence="3" id="KW-1185">Reference proteome</keyword>
<evidence type="ECO:0000256" key="1">
    <source>
        <dbReference type="SAM" id="MobiDB-lite"/>
    </source>
</evidence>
<feature type="compositionally biased region" description="Basic and acidic residues" evidence="1">
    <location>
        <begin position="235"/>
        <end position="253"/>
    </location>
</feature>